<accession>A0A0N1FKG9</accession>
<sequence>MAYDDHGGRQRQQFALQPFNGGHVQMVGGFVQQKQVWLGRKCAGQRAAAGFTARQRGRVFRAVQPQFGQKQFGAVFRVARSHARADIIQRGGEARQVGFLRQVAHGGAGLDENGAVIGLYLTRGNAQKGGLAAAIAPDKADALARANAEARAIEQRRAAKGQGNILKEKKGR</sequence>
<proteinExistence type="predicted"/>
<dbReference type="Proteomes" id="UP000031553">
    <property type="component" value="Unassembled WGS sequence"/>
</dbReference>
<comment type="caution">
    <text evidence="1">The sequence shown here is derived from an EMBL/GenBank/DDBJ whole genome shotgun (WGS) entry which is preliminary data.</text>
</comment>
<organism evidence="1 2">
    <name type="scientific">Komagataeibacter intermedius AF2</name>
    <dbReference type="NCBI Taxonomy" id="1458464"/>
    <lineage>
        <taxon>Bacteria</taxon>
        <taxon>Pseudomonadati</taxon>
        <taxon>Pseudomonadota</taxon>
        <taxon>Alphaproteobacteria</taxon>
        <taxon>Acetobacterales</taxon>
        <taxon>Acetobacteraceae</taxon>
        <taxon>Komagataeibacter</taxon>
    </lineage>
</organism>
<evidence type="ECO:0000313" key="2">
    <source>
        <dbReference type="Proteomes" id="UP000031553"/>
    </source>
</evidence>
<protein>
    <submittedName>
        <fullName evidence="1">Uncharacterized protein</fullName>
    </submittedName>
</protein>
<evidence type="ECO:0000313" key="1">
    <source>
        <dbReference type="EMBL" id="KPH86475.1"/>
    </source>
</evidence>
<reference evidence="1 2" key="1">
    <citation type="submission" date="2015-07" db="EMBL/GenBank/DDBJ databases">
        <title>Draft Genome Sequence of Komagataeibacter intermedius Strain AF2, Isolated from Kombucha Tea.</title>
        <authorList>
            <person name="Santos R.A."/>
            <person name="Berretta A.A."/>
            <person name="Barud H.S."/>
            <person name="Ribeiro S.J."/>
            <person name="Gonzalez-Garcia L.N."/>
            <person name="Zucchi T.D."/>
            <person name="Goldman G.H."/>
            <person name="Riano-Pachon D.M."/>
        </authorList>
    </citation>
    <scope>NUCLEOTIDE SEQUENCE [LARGE SCALE GENOMIC DNA]</scope>
    <source>
        <strain evidence="1 2">AF2</strain>
    </source>
</reference>
<name>A0A0N1FKG9_9PROT</name>
<gene>
    <name evidence="1" type="ORF">GLUCOINTEAF2_0202783</name>
</gene>
<dbReference type="EMBL" id="JUFX02000201">
    <property type="protein sequence ID" value="KPH86475.1"/>
    <property type="molecule type" value="Genomic_DNA"/>
</dbReference>
<dbReference type="AlphaFoldDB" id="A0A0N1FKG9"/>
<dbReference type="AntiFam" id="ANF00142">
    <property type="entry name" value="Shadow ORF (opposite yadG)"/>
</dbReference>